<name>A0ABP7N4R1_9GAMM</name>
<feature type="domain" description="Chlorhexidine efflux transporter" evidence="2">
    <location>
        <begin position="69"/>
        <end position="130"/>
    </location>
</feature>
<dbReference type="Proteomes" id="UP001501565">
    <property type="component" value="Unassembled WGS sequence"/>
</dbReference>
<feature type="transmembrane region" description="Helical" evidence="1">
    <location>
        <begin position="105"/>
        <end position="126"/>
    </location>
</feature>
<protein>
    <submittedName>
        <fullName evidence="3">PACE efflux transporter</fullName>
    </submittedName>
</protein>
<dbReference type="NCBIfam" id="NF033664">
    <property type="entry name" value="PACE_transport"/>
    <property type="match status" value="1"/>
</dbReference>
<evidence type="ECO:0000256" key="1">
    <source>
        <dbReference type="SAM" id="Phobius"/>
    </source>
</evidence>
<evidence type="ECO:0000313" key="3">
    <source>
        <dbReference type="EMBL" id="GAA3935549.1"/>
    </source>
</evidence>
<feature type="transmembrane region" description="Helical" evidence="1">
    <location>
        <begin position="34"/>
        <end position="58"/>
    </location>
</feature>
<evidence type="ECO:0000259" key="2">
    <source>
        <dbReference type="Pfam" id="PF05232"/>
    </source>
</evidence>
<accession>A0ABP7N4R1</accession>
<comment type="caution">
    <text evidence="3">The sequence shown here is derived from an EMBL/GenBank/DDBJ whole genome shotgun (WGS) entry which is preliminary data.</text>
</comment>
<gene>
    <name evidence="3" type="ORF">GCM10022277_35080</name>
</gene>
<dbReference type="EMBL" id="BAABBN010000012">
    <property type="protein sequence ID" value="GAA3935549.1"/>
    <property type="molecule type" value="Genomic_DNA"/>
</dbReference>
<dbReference type="InterPro" id="IPR007896">
    <property type="entry name" value="BTP_bacteria"/>
</dbReference>
<dbReference type="InterPro" id="IPR058208">
    <property type="entry name" value="PACE"/>
</dbReference>
<dbReference type="RefSeq" id="WP_344799904.1">
    <property type="nucleotide sequence ID" value="NZ_BAABBN010000012.1"/>
</dbReference>
<evidence type="ECO:0000313" key="4">
    <source>
        <dbReference type="Proteomes" id="UP001501565"/>
    </source>
</evidence>
<sequence>MSIKERIFHSLLFEAVALILLAGLAYLITKQDPLKMTGLAVTISVVAMIWNYLFNLAFDRMYGSDRINRTLAMRIGHGIAFEVGMLVFSFPIIMAVLQLDFWTVLALDFGAVIFFLIYAVIFNWVYDVVKDRISGSVPPVQQV</sequence>
<dbReference type="Pfam" id="PF05232">
    <property type="entry name" value="BTP"/>
    <property type="match status" value="2"/>
</dbReference>
<feature type="domain" description="Chlorhexidine efflux transporter" evidence="2">
    <location>
        <begin position="1"/>
        <end position="62"/>
    </location>
</feature>
<keyword evidence="1" id="KW-1133">Transmembrane helix</keyword>
<feature type="transmembrane region" description="Helical" evidence="1">
    <location>
        <begin position="7"/>
        <end position="28"/>
    </location>
</feature>
<organism evidence="3 4">
    <name type="scientific">Litoribacillus peritrichatus</name>
    <dbReference type="NCBI Taxonomy" id="718191"/>
    <lineage>
        <taxon>Bacteria</taxon>
        <taxon>Pseudomonadati</taxon>
        <taxon>Pseudomonadota</taxon>
        <taxon>Gammaproteobacteria</taxon>
        <taxon>Oceanospirillales</taxon>
        <taxon>Oceanospirillaceae</taxon>
        <taxon>Litoribacillus</taxon>
    </lineage>
</organism>
<proteinExistence type="predicted"/>
<keyword evidence="1" id="KW-0472">Membrane</keyword>
<keyword evidence="4" id="KW-1185">Reference proteome</keyword>
<reference evidence="4" key="1">
    <citation type="journal article" date="2019" name="Int. J. Syst. Evol. Microbiol.">
        <title>The Global Catalogue of Microorganisms (GCM) 10K type strain sequencing project: providing services to taxonomists for standard genome sequencing and annotation.</title>
        <authorList>
            <consortium name="The Broad Institute Genomics Platform"/>
            <consortium name="The Broad Institute Genome Sequencing Center for Infectious Disease"/>
            <person name="Wu L."/>
            <person name="Ma J."/>
        </authorList>
    </citation>
    <scope>NUCLEOTIDE SEQUENCE [LARGE SCALE GENOMIC DNA]</scope>
    <source>
        <strain evidence="4">JCM 17551</strain>
    </source>
</reference>
<feature type="transmembrane region" description="Helical" evidence="1">
    <location>
        <begin position="79"/>
        <end position="99"/>
    </location>
</feature>
<keyword evidence="1" id="KW-0812">Transmembrane</keyword>